<proteinExistence type="predicted"/>
<keyword evidence="5" id="KW-0862">Zinc</keyword>
<protein>
    <recommendedName>
        <fullName evidence="2">RING-type E3 ubiquitin transferase</fullName>
        <ecNumber evidence="2">2.3.2.27</ecNumber>
    </recommendedName>
</protein>
<keyword evidence="4 6" id="KW-0863">Zinc-finger</keyword>
<sequence length="131" mass="14129">MNTFKFQPNPLSLSLDLIMGTTCPESNTISNSPIDHVFDLDLALTMVDNSGSAIELVPQSKSLASDDNYMPIAMDLVTAVGVCTVCMEGLQTGTGHDKQVPCGHVYHATCIAKWLSLHSSCPLCRWDVSGR</sequence>
<dbReference type="AlphaFoldDB" id="A0A5B7BZ03"/>
<dbReference type="GO" id="GO:0061630">
    <property type="term" value="F:ubiquitin protein ligase activity"/>
    <property type="evidence" value="ECO:0007669"/>
    <property type="project" value="UniProtKB-EC"/>
</dbReference>
<comment type="catalytic activity">
    <reaction evidence="1">
        <text>S-ubiquitinyl-[E2 ubiquitin-conjugating enzyme]-L-cysteine + [acceptor protein]-L-lysine = [E2 ubiquitin-conjugating enzyme]-L-cysteine + N(6)-ubiquitinyl-[acceptor protein]-L-lysine.</text>
        <dbReference type="EC" id="2.3.2.27"/>
    </reaction>
</comment>
<organism evidence="8">
    <name type="scientific">Davidia involucrata</name>
    <name type="common">Dove tree</name>
    <dbReference type="NCBI Taxonomy" id="16924"/>
    <lineage>
        <taxon>Eukaryota</taxon>
        <taxon>Viridiplantae</taxon>
        <taxon>Streptophyta</taxon>
        <taxon>Embryophyta</taxon>
        <taxon>Tracheophyta</taxon>
        <taxon>Spermatophyta</taxon>
        <taxon>Magnoliopsida</taxon>
        <taxon>eudicotyledons</taxon>
        <taxon>Gunneridae</taxon>
        <taxon>Pentapetalae</taxon>
        <taxon>asterids</taxon>
        <taxon>Cornales</taxon>
        <taxon>Nyssaceae</taxon>
        <taxon>Davidia</taxon>
    </lineage>
</organism>
<dbReference type="EMBL" id="GHES01043336">
    <property type="protein sequence ID" value="MPA73895.1"/>
    <property type="molecule type" value="Transcribed_RNA"/>
</dbReference>
<gene>
    <name evidence="8" type="ORF">Din_043336</name>
</gene>
<evidence type="ECO:0000259" key="7">
    <source>
        <dbReference type="PROSITE" id="PS50089"/>
    </source>
</evidence>
<dbReference type="InterPro" id="IPR013083">
    <property type="entry name" value="Znf_RING/FYVE/PHD"/>
</dbReference>
<feature type="domain" description="RING-type" evidence="7">
    <location>
        <begin position="83"/>
        <end position="125"/>
    </location>
</feature>
<keyword evidence="3" id="KW-0479">Metal-binding</keyword>
<reference evidence="8" key="1">
    <citation type="submission" date="2019-08" db="EMBL/GenBank/DDBJ databases">
        <title>Reference gene set and small RNA set construction with multiple tissues from Davidia involucrata Baill.</title>
        <authorList>
            <person name="Yang H."/>
            <person name="Zhou C."/>
            <person name="Li G."/>
            <person name="Wang J."/>
            <person name="Gao P."/>
            <person name="Wang M."/>
            <person name="Wang R."/>
            <person name="Zhao Y."/>
        </authorList>
    </citation>
    <scope>NUCLEOTIDE SEQUENCE</scope>
    <source>
        <tissue evidence="8">Mixed with DoveR01_LX</tissue>
    </source>
</reference>
<dbReference type="EC" id="2.3.2.27" evidence="2"/>
<dbReference type="PROSITE" id="PS50089">
    <property type="entry name" value="ZF_RING_2"/>
    <property type="match status" value="1"/>
</dbReference>
<evidence type="ECO:0000256" key="4">
    <source>
        <dbReference type="ARBA" id="ARBA00022771"/>
    </source>
</evidence>
<dbReference type="Pfam" id="PF13639">
    <property type="entry name" value="zf-RING_2"/>
    <property type="match status" value="1"/>
</dbReference>
<accession>A0A5B7BZ03</accession>
<dbReference type="GO" id="GO:0008270">
    <property type="term" value="F:zinc ion binding"/>
    <property type="evidence" value="ECO:0007669"/>
    <property type="project" value="UniProtKB-KW"/>
</dbReference>
<dbReference type="SMART" id="SM00184">
    <property type="entry name" value="RING"/>
    <property type="match status" value="1"/>
</dbReference>
<dbReference type="SUPFAM" id="SSF57850">
    <property type="entry name" value="RING/U-box"/>
    <property type="match status" value="1"/>
</dbReference>
<dbReference type="PANTHER" id="PTHR15710">
    <property type="entry name" value="E3 UBIQUITIN-PROTEIN LIGASE PRAJA"/>
    <property type="match status" value="1"/>
</dbReference>
<evidence type="ECO:0000256" key="6">
    <source>
        <dbReference type="PROSITE-ProRule" id="PRU00175"/>
    </source>
</evidence>
<evidence type="ECO:0000256" key="5">
    <source>
        <dbReference type="ARBA" id="ARBA00022833"/>
    </source>
</evidence>
<dbReference type="InterPro" id="IPR001841">
    <property type="entry name" value="Znf_RING"/>
</dbReference>
<name>A0A5B7BZ03_DAVIN</name>
<dbReference type="PANTHER" id="PTHR15710:SF74">
    <property type="entry name" value="RING-TYPE E3 UBIQUITIN TRANSFERASE-RELATED"/>
    <property type="match status" value="1"/>
</dbReference>
<evidence type="ECO:0000256" key="2">
    <source>
        <dbReference type="ARBA" id="ARBA00012483"/>
    </source>
</evidence>
<dbReference type="Gene3D" id="3.30.40.10">
    <property type="entry name" value="Zinc/RING finger domain, C3HC4 (zinc finger)"/>
    <property type="match status" value="1"/>
</dbReference>
<evidence type="ECO:0000313" key="8">
    <source>
        <dbReference type="EMBL" id="MPA73895.1"/>
    </source>
</evidence>
<evidence type="ECO:0000256" key="1">
    <source>
        <dbReference type="ARBA" id="ARBA00000900"/>
    </source>
</evidence>
<evidence type="ECO:0000256" key="3">
    <source>
        <dbReference type="ARBA" id="ARBA00022723"/>
    </source>
</evidence>